<organism evidence="1 2">
    <name type="scientific">Abiotrophia defectiva</name>
    <name type="common">Streptococcus defectivus</name>
    <dbReference type="NCBI Taxonomy" id="46125"/>
    <lineage>
        <taxon>Bacteria</taxon>
        <taxon>Bacillati</taxon>
        <taxon>Bacillota</taxon>
        <taxon>Bacilli</taxon>
        <taxon>Lactobacillales</taxon>
        <taxon>Aerococcaceae</taxon>
        <taxon>Abiotrophia</taxon>
    </lineage>
</organism>
<reference evidence="1" key="1">
    <citation type="submission" date="2020-04" db="EMBL/GenBank/DDBJ databases">
        <title>Deep metagenomics examines the oral microbiome during advanced dental caries in children, revealing novel taxa and co-occurrences with host molecules.</title>
        <authorList>
            <person name="Baker J.L."/>
            <person name="Morton J.T."/>
            <person name="Dinis M."/>
            <person name="Alvarez R."/>
            <person name="Tran N.C."/>
            <person name="Knight R."/>
            <person name="Edlund A."/>
        </authorList>
    </citation>
    <scope>NUCLEOTIDE SEQUENCE</scope>
    <source>
        <strain evidence="1">JCVI_23_bin.16</strain>
    </source>
</reference>
<sequence length="173" mass="20432">MKSKWKLFISVFIVTVVGLFAWTKVSDNLSTYSVYYARYIEGRYSPLQEAMRNFNQIEHPELDNYKYKRDNLSGDWEFTTAYNGAKIRYIVIADSRQLYYNDEAIHYSLTPLGQVEYIPVDTPLLTSLRHDISDEEQIFVDEALATIFEPIIQAQPAPDWNLQWLYNLLNQRR</sequence>
<dbReference type="AlphaFoldDB" id="A0A929QTE9"/>
<dbReference type="EMBL" id="JABZFV010000160">
    <property type="protein sequence ID" value="MBF0935211.1"/>
    <property type="molecule type" value="Genomic_DNA"/>
</dbReference>
<dbReference type="Proteomes" id="UP000757900">
    <property type="component" value="Unassembled WGS sequence"/>
</dbReference>
<proteinExistence type="predicted"/>
<protein>
    <submittedName>
        <fullName evidence="1">Uncharacterized protein</fullName>
    </submittedName>
</protein>
<evidence type="ECO:0000313" key="1">
    <source>
        <dbReference type="EMBL" id="MBF0935211.1"/>
    </source>
</evidence>
<name>A0A929QTE9_ABIDE</name>
<comment type="caution">
    <text evidence="1">The sequence shown here is derived from an EMBL/GenBank/DDBJ whole genome shotgun (WGS) entry which is preliminary data.</text>
</comment>
<evidence type="ECO:0000313" key="2">
    <source>
        <dbReference type="Proteomes" id="UP000757900"/>
    </source>
</evidence>
<gene>
    <name evidence="1" type="ORF">HXK00_06165</name>
</gene>
<accession>A0A929QTE9</accession>